<evidence type="ECO:0000313" key="3">
    <source>
        <dbReference type="Proteomes" id="UP001172082"/>
    </source>
</evidence>
<accession>A0ABT8KS04</accession>
<keyword evidence="1" id="KW-1133">Transmembrane helix</keyword>
<name>A0ABT8KS04_9BACT</name>
<keyword evidence="1" id="KW-0472">Membrane</keyword>
<proteinExistence type="predicted"/>
<reference evidence="2" key="1">
    <citation type="submission" date="2023-06" db="EMBL/GenBank/DDBJ databases">
        <title>Genomic of Parafulvivirga corallium.</title>
        <authorList>
            <person name="Wang G."/>
        </authorList>
    </citation>
    <scope>NUCLEOTIDE SEQUENCE</scope>
    <source>
        <strain evidence="2">BMA10</strain>
    </source>
</reference>
<feature type="transmembrane region" description="Helical" evidence="1">
    <location>
        <begin position="62"/>
        <end position="86"/>
    </location>
</feature>
<dbReference type="Proteomes" id="UP001172082">
    <property type="component" value="Unassembled WGS sequence"/>
</dbReference>
<sequence>MLKKYSIYFKIANYLILIHALGHFYGHLTTFVNYGSASSELKALFSSMQQTQTDGGNGIWDLFIMFSISYTIFQVIISVINLVIIYSPEIGLKAMKRIVLANLLLWISSFTLFYQINVKITWISNALFVFFFMISFILISTKATKGAHT</sequence>
<feature type="transmembrane region" description="Helical" evidence="1">
    <location>
        <begin position="7"/>
        <end position="26"/>
    </location>
</feature>
<feature type="transmembrane region" description="Helical" evidence="1">
    <location>
        <begin position="98"/>
        <end position="116"/>
    </location>
</feature>
<dbReference type="EMBL" id="JAUJEA010000004">
    <property type="protein sequence ID" value="MDN5202413.1"/>
    <property type="molecule type" value="Genomic_DNA"/>
</dbReference>
<gene>
    <name evidence="2" type="ORF">QQ008_13585</name>
</gene>
<feature type="transmembrane region" description="Helical" evidence="1">
    <location>
        <begin position="122"/>
        <end position="139"/>
    </location>
</feature>
<evidence type="ECO:0000313" key="2">
    <source>
        <dbReference type="EMBL" id="MDN5202413.1"/>
    </source>
</evidence>
<evidence type="ECO:0000256" key="1">
    <source>
        <dbReference type="SAM" id="Phobius"/>
    </source>
</evidence>
<keyword evidence="1" id="KW-0812">Transmembrane</keyword>
<keyword evidence="3" id="KW-1185">Reference proteome</keyword>
<protein>
    <submittedName>
        <fullName evidence="2">Uncharacterized protein</fullName>
    </submittedName>
</protein>
<comment type="caution">
    <text evidence="2">The sequence shown here is derived from an EMBL/GenBank/DDBJ whole genome shotgun (WGS) entry which is preliminary data.</text>
</comment>
<organism evidence="2 3">
    <name type="scientific">Splendidivirga corallicola</name>
    <dbReference type="NCBI Taxonomy" id="3051826"/>
    <lineage>
        <taxon>Bacteria</taxon>
        <taxon>Pseudomonadati</taxon>
        <taxon>Bacteroidota</taxon>
        <taxon>Cytophagia</taxon>
        <taxon>Cytophagales</taxon>
        <taxon>Splendidivirgaceae</taxon>
        <taxon>Splendidivirga</taxon>
    </lineage>
</organism>
<dbReference type="RefSeq" id="WP_346752437.1">
    <property type="nucleotide sequence ID" value="NZ_JAUJEA010000004.1"/>
</dbReference>